<accession>A0A366H9U1</accession>
<dbReference type="EMBL" id="QNRQ01000008">
    <property type="protein sequence ID" value="RBP37896.1"/>
    <property type="molecule type" value="Genomic_DNA"/>
</dbReference>
<name>A0A366H9U1_9BURK</name>
<gene>
    <name evidence="1" type="ORF">DFR37_10878</name>
</gene>
<sequence length="30" mass="3393">MCGKRYTEKFKVEANKQVLDHGCPVDEAPV</sequence>
<comment type="caution">
    <text evidence="1">The sequence shown here is derived from an EMBL/GenBank/DDBJ whole genome shotgun (WGS) entry which is preliminary data.</text>
</comment>
<evidence type="ECO:0008006" key="3">
    <source>
        <dbReference type="Google" id="ProtNLM"/>
    </source>
</evidence>
<reference evidence="1 2" key="1">
    <citation type="submission" date="2018-06" db="EMBL/GenBank/DDBJ databases">
        <title>Genomic Encyclopedia of Type Strains, Phase IV (KMG-IV): sequencing the most valuable type-strain genomes for metagenomic binning, comparative biology and taxonomic classification.</title>
        <authorList>
            <person name="Goeker M."/>
        </authorList>
    </citation>
    <scope>NUCLEOTIDE SEQUENCE [LARGE SCALE GENOMIC DNA]</scope>
    <source>
        <strain evidence="1 2">DSM 25520</strain>
    </source>
</reference>
<proteinExistence type="predicted"/>
<evidence type="ECO:0000313" key="2">
    <source>
        <dbReference type="Proteomes" id="UP000253628"/>
    </source>
</evidence>
<dbReference type="Proteomes" id="UP000253628">
    <property type="component" value="Unassembled WGS sequence"/>
</dbReference>
<organism evidence="1 2">
    <name type="scientific">Eoetvoesiella caeni</name>
    <dbReference type="NCBI Taxonomy" id="645616"/>
    <lineage>
        <taxon>Bacteria</taxon>
        <taxon>Pseudomonadati</taxon>
        <taxon>Pseudomonadota</taxon>
        <taxon>Betaproteobacteria</taxon>
        <taxon>Burkholderiales</taxon>
        <taxon>Alcaligenaceae</taxon>
        <taxon>Eoetvoesiella</taxon>
    </lineage>
</organism>
<evidence type="ECO:0000313" key="1">
    <source>
        <dbReference type="EMBL" id="RBP37896.1"/>
    </source>
</evidence>
<protein>
    <recommendedName>
        <fullName evidence="3">Transposase</fullName>
    </recommendedName>
</protein>
<dbReference type="AlphaFoldDB" id="A0A366H9U1"/>
<keyword evidence="2" id="KW-1185">Reference proteome</keyword>